<organism evidence="6 7">
    <name type="scientific">Lysobacter silvisoli</name>
    <dbReference type="NCBI Taxonomy" id="2293254"/>
    <lineage>
        <taxon>Bacteria</taxon>
        <taxon>Pseudomonadati</taxon>
        <taxon>Pseudomonadota</taxon>
        <taxon>Gammaproteobacteria</taxon>
        <taxon>Lysobacterales</taxon>
        <taxon>Lysobacteraceae</taxon>
        <taxon>Lysobacter</taxon>
    </lineage>
</organism>
<dbReference type="GO" id="GO:0020037">
    <property type="term" value="F:heme binding"/>
    <property type="evidence" value="ECO:0007669"/>
    <property type="project" value="TreeGrafter"/>
</dbReference>
<protein>
    <submittedName>
        <fullName evidence="6">Bacterioferritin</fullName>
    </submittedName>
</protein>
<keyword evidence="1" id="KW-0409">Iron storage</keyword>
<name>A0A371K3E8_9GAMM</name>
<sequence length="200" mass="22012">MSAKPARPRAGATPAAGAGRPPEAAVVTDIRAIRERARKHIEDGAITDSYTADRGTVIKLLNEALATEIVCVLRYKRHYFMASGLMADAVKAEFLEHANQEQAHADRIAERIVQLGGEPDLNPDVLSSRAHAEYVEGSDLRDMVKEDLVAERIAIDSYRAIIDYLGDRDTTTKRMMEDILAQEEEHADELADLLDGWTGG</sequence>
<accession>A0A371K3E8</accession>
<dbReference type="Pfam" id="PF00210">
    <property type="entry name" value="Ferritin"/>
    <property type="match status" value="1"/>
</dbReference>
<dbReference type="Proteomes" id="UP000264492">
    <property type="component" value="Unassembled WGS sequence"/>
</dbReference>
<proteinExistence type="predicted"/>
<dbReference type="InterPro" id="IPR009078">
    <property type="entry name" value="Ferritin-like_SF"/>
</dbReference>
<dbReference type="InterPro" id="IPR012347">
    <property type="entry name" value="Ferritin-like"/>
</dbReference>
<evidence type="ECO:0000313" key="7">
    <source>
        <dbReference type="Proteomes" id="UP000264492"/>
    </source>
</evidence>
<dbReference type="GO" id="GO:0004322">
    <property type="term" value="F:ferroxidase activity"/>
    <property type="evidence" value="ECO:0007669"/>
    <property type="project" value="TreeGrafter"/>
</dbReference>
<evidence type="ECO:0000256" key="1">
    <source>
        <dbReference type="ARBA" id="ARBA00022434"/>
    </source>
</evidence>
<evidence type="ECO:0000256" key="4">
    <source>
        <dbReference type="SAM" id="MobiDB-lite"/>
    </source>
</evidence>
<dbReference type="Gene3D" id="1.20.1260.10">
    <property type="match status" value="1"/>
</dbReference>
<dbReference type="GO" id="GO:0006879">
    <property type="term" value="P:intracellular iron ion homeostasis"/>
    <property type="evidence" value="ECO:0007669"/>
    <property type="project" value="UniProtKB-KW"/>
</dbReference>
<dbReference type="GO" id="GO:0005829">
    <property type="term" value="C:cytosol"/>
    <property type="evidence" value="ECO:0007669"/>
    <property type="project" value="TreeGrafter"/>
</dbReference>
<dbReference type="CDD" id="cd00657">
    <property type="entry name" value="Ferritin_like"/>
    <property type="match status" value="1"/>
</dbReference>
<dbReference type="PIRSF" id="PIRSF018063">
    <property type="entry name" value="Ferrtn_UCP018063"/>
    <property type="match status" value="1"/>
</dbReference>
<feature type="binding site" evidence="3">
    <location>
        <position position="151"/>
    </location>
    <ligand>
        <name>Fe cation</name>
        <dbReference type="ChEBI" id="CHEBI:24875"/>
    </ligand>
</feature>
<feature type="binding site" evidence="3">
    <location>
        <position position="183"/>
    </location>
    <ligand>
        <name>Fe cation</name>
        <dbReference type="ChEBI" id="CHEBI:24875"/>
    </ligand>
</feature>
<keyword evidence="7" id="KW-1185">Reference proteome</keyword>
<dbReference type="OrthoDB" id="4271929at2"/>
<dbReference type="GO" id="GO:0008199">
    <property type="term" value="F:ferric iron binding"/>
    <property type="evidence" value="ECO:0007669"/>
    <property type="project" value="InterPro"/>
</dbReference>
<evidence type="ECO:0000259" key="5">
    <source>
        <dbReference type="PROSITE" id="PS50905"/>
    </source>
</evidence>
<reference evidence="6 7" key="1">
    <citation type="submission" date="2018-08" db="EMBL/GenBank/DDBJ databases">
        <title>Lysobacter sp. zong2l5, whole genome shotgun sequence.</title>
        <authorList>
            <person name="Zhang X."/>
            <person name="Feng G."/>
            <person name="Zhu H."/>
        </authorList>
    </citation>
    <scope>NUCLEOTIDE SEQUENCE [LARGE SCALE GENOMIC DNA]</scope>
    <source>
        <strain evidence="7">zong2l5</strain>
    </source>
</reference>
<dbReference type="PROSITE" id="PS50905">
    <property type="entry name" value="FERRITIN_LIKE"/>
    <property type="match status" value="1"/>
</dbReference>
<feature type="binding site" evidence="3">
    <location>
        <position position="186"/>
    </location>
    <ligand>
        <name>Fe cation</name>
        <dbReference type="ChEBI" id="CHEBI:24875"/>
    </ligand>
</feature>
<dbReference type="EMBL" id="QTSU01000001">
    <property type="protein sequence ID" value="RDZ28380.1"/>
    <property type="molecule type" value="Genomic_DNA"/>
</dbReference>
<dbReference type="InterPro" id="IPR008331">
    <property type="entry name" value="Ferritin_DPS_dom"/>
</dbReference>
<dbReference type="InterPro" id="IPR009040">
    <property type="entry name" value="Ferritin-like_diiron"/>
</dbReference>
<evidence type="ECO:0000256" key="3">
    <source>
        <dbReference type="PIRSR" id="PIRSR018063-50"/>
    </source>
</evidence>
<feature type="binding site" evidence="3">
    <location>
        <position position="104"/>
    </location>
    <ligand>
        <name>Fe cation</name>
        <dbReference type="ChEBI" id="CHEBI:24875"/>
    </ligand>
</feature>
<feature type="domain" description="Ferritin-like diiron" evidence="5">
    <location>
        <begin position="51"/>
        <end position="200"/>
    </location>
</feature>
<comment type="caution">
    <text evidence="6">The sequence shown here is derived from an EMBL/GenBank/DDBJ whole genome shotgun (WGS) entry which is preliminary data.</text>
</comment>
<keyword evidence="3" id="KW-0479">Metal-binding</keyword>
<dbReference type="RefSeq" id="WP_115857821.1">
    <property type="nucleotide sequence ID" value="NZ_QTSU01000001.1"/>
</dbReference>
<evidence type="ECO:0000313" key="6">
    <source>
        <dbReference type="EMBL" id="RDZ28380.1"/>
    </source>
</evidence>
<dbReference type="AlphaFoldDB" id="A0A371K3E8"/>
<dbReference type="SUPFAM" id="SSF47240">
    <property type="entry name" value="Ferritin-like"/>
    <property type="match status" value="1"/>
</dbReference>
<evidence type="ECO:0000256" key="2">
    <source>
        <dbReference type="ARBA" id="ARBA00023004"/>
    </source>
</evidence>
<dbReference type="PANTHER" id="PTHR30295:SF1">
    <property type="entry name" value="DNA PROTECTION DURING STARVATION PROTEIN"/>
    <property type="match status" value="1"/>
</dbReference>
<keyword evidence="2 3" id="KW-0408">Iron</keyword>
<dbReference type="PANTHER" id="PTHR30295">
    <property type="entry name" value="BACTERIOFERRITIN"/>
    <property type="match status" value="1"/>
</dbReference>
<gene>
    <name evidence="6" type="ORF">DX914_04375</name>
</gene>
<feature type="binding site" evidence="3">
    <location>
        <position position="68"/>
    </location>
    <ligand>
        <name>Fe cation</name>
        <dbReference type="ChEBI" id="CHEBI:24875"/>
    </ligand>
</feature>
<dbReference type="InterPro" id="IPR014490">
    <property type="entry name" value="Dps-like"/>
</dbReference>
<feature type="region of interest" description="Disordered" evidence="4">
    <location>
        <begin position="1"/>
        <end position="22"/>
    </location>
</feature>